<dbReference type="RefSeq" id="WP_011011994.1">
    <property type="nucleotide sequence ID" value="NC_003413.1"/>
</dbReference>
<gene>
    <name evidence="2" type="ORF">PFDSM3638_04310</name>
</gene>
<organism evidence="2 3">
    <name type="scientific">Pyrococcus furiosus (strain ATCC 43587 / DSM 3638 / JCM 8422 / Vc1)</name>
    <dbReference type="NCBI Taxonomy" id="186497"/>
    <lineage>
        <taxon>Archaea</taxon>
        <taxon>Methanobacteriati</taxon>
        <taxon>Methanobacteriota</taxon>
        <taxon>Thermococci</taxon>
        <taxon>Thermococcales</taxon>
        <taxon>Thermococcaceae</taxon>
        <taxon>Pyrococcus</taxon>
    </lineage>
</organism>
<reference evidence="2 3" key="1">
    <citation type="submission" date="2017-08" db="EMBL/GenBank/DDBJ databases">
        <title>Resequencing and Reannotation of the genome of Pyrococcus furiosus type strain DSM3638.</title>
        <authorList>
            <person name="Reichelt R.M."/>
            <person name="Bunk B."/>
        </authorList>
    </citation>
    <scope>NUCLEOTIDE SEQUENCE [LARGE SCALE GENOMIC DNA]</scope>
    <source>
        <strain evidence="2 3">DSM 3638</strain>
    </source>
</reference>
<keyword evidence="1" id="KW-0472">Membrane</keyword>
<protein>
    <submittedName>
        <fullName evidence="2">Uncharacterized protein</fullName>
    </submittedName>
</protein>
<evidence type="ECO:0000313" key="3">
    <source>
        <dbReference type="Proteomes" id="UP000324354"/>
    </source>
</evidence>
<feature type="transmembrane region" description="Helical" evidence="1">
    <location>
        <begin position="34"/>
        <end position="53"/>
    </location>
</feature>
<sequence length="65" mass="7090">MGTLIIVLVEVITLSVLSIIGKLMSTFVFGGNTIYFFLGGIGFGIVTSTLIAINNKYYLQKYPKP</sequence>
<evidence type="ECO:0000313" key="2">
    <source>
        <dbReference type="EMBL" id="QEK78534.1"/>
    </source>
</evidence>
<dbReference type="GeneID" id="41712670"/>
<dbReference type="GeneID" id="13301459"/>
<accession>A0A5C0XRR0</accession>
<proteinExistence type="predicted"/>
<keyword evidence="1" id="KW-0812">Transmembrane</keyword>
<keyword evidence="1" id="KW-1133">Transmembrane helix</keyword>
<name>A0A5C0XRR0_PYRFU</name>
<evidence type="ECO:0000256" key="1">
    <source>
        <dbReference type="SAM" id="Phobius"/>
    </source>
</evidence>
<dbReference type="EMBL" id="CP023154">
    <property type="protein sequence ID" value="QEK78534.1"/>
    <property type="molecule type" value="Genomic_DNA"/>
</dbReference>
<dbReference type="AlphaFoldDB" id="A0A5C0XRR0"/>
<dbReference type="Proteomes" id="UP000324354">
    <property type="component" value="Chromosome"/>
</dbReference>